<proteinExistence type="predicted"/>
<evidence type="ECO:0000313" key="1">
    <source>
        <dbReference type="EMBL" id="CAH1414633.1"/>
    </source>
</evidence>
<organism evidence="1 3">
    <name type="scientific">Lactuca virosa</name>
    <dbReference type="NCBI Taxonomy" id="75947"/>
    <lineage>
        <taxon>Eukaryota</taxon>
        <taxon>Viridiplantae</taxon>
        <taxon>Streptophyta</taxon>
        <taxon>Embryophyta</taxon>
        <taxon>Tracheophyta</taxon>
        <taxon>Spermatophyta</taxon>
        <taxon>Magnoliopsida</taxon>
        <taxon>eudicotyledons</taxon>
        <taxon>Gunneridae</taxon>
        <taxon>Pentapetalae</taxon>
        <taxon>asterids</taxon>
        <taxon>campanulids</taxon>
        <taxon>Asterales</taxon>
        <taxon>Asteraceae</taxon>
        <taxon>Cichorioideae</taxon>
        <taxon>Cichorieae</taxon>
        <taxon>Lactucinae</taxon>
        <taxon>Lactuca</taxon>
    </lineage>
</organism>
<comment type="caution">
    <text evidence="1">The sequence shown here is derived from an EMBL/GenBank/DDBJ whole genome shotgun (WGS) entry which is preliminary data.</text>
</comment>
<evidence type="ECO:0000313" key="3">
    <source>
        <dbReference type="Proteomes" id="UP001157418"/>
    </source>
</evidence>
<accession>A0AAU9LQB1</accession>
<reference evidence="1 3" key="1">
    <citation type="submission" date="2022-01" db="EMBL/GenBank/DDBJ databases">
        <authorList>
            <person name="Xiong W."/>
            <person name="Schranz E."/>
        </authorList>
    </citation>
    <scope>NUCLEOTIDE SEQUENCE [LARGE SCALE GENOMIC DNA]</scope>
</reference>
<dbReference type="Proteomes" id="UP001157418">
    <property type="component" value="Unassembled WGS sequence"/>
</dbReference>
<gene>
    <name evidence="1" type="ORF">LVIROSA_LOCUS2540</name>
    <name evidence="2" type="ORF">LVIROSA_LOCUS2541</name>
</gene>
<dbReference type="EMBL" id="CAKMRJ010000001">
    <property type="protein sequence ID" value="CAH1414633.1"/>
    <property type="molecule type" value="Genomic_DNA"/>
</dbReference>
<sequence length="71" mass="8146">MAFVAFTSIRDRCPIFTSFTLFPPLSLAGSYHSVLNPRFLKLGQSLIKHGTRLWIWSSQFKGEDNPCDRNK</sequence>
<protein>
    <submittedName>
        <fullName evidence="1">Uncharacterized protein</fullName>
    </submittedName>
</protein>
<keyword evidence="3" id="KW-1185">Reference proteome</keyword>
<evidence type="ECO:0000313" key="2">
    <source>
        <dbReference type="EMBL" id="CAH1414634.1"/>
    </source>
</evidence>
<dbReference type="AlphaFoldDB" id="A0AAU9LQB1"/>
<dbReference type="EMBL" id="CAKMRJ010000001">
    <property type="protein sequence ID" value="CAH1414634.1"/>
    <property type="molecule type" value="Genomic_DNA"/>
</dbReference>
<name>A0AAU9LQB1_9ASTR</name>